<evidence type="ECO:0000313" key="3">
    <source>
        <dbReference type="Proteomes" id="UP001314170"/>
    </source>
</evidence>
<dbReference type="AlphaFoldDB" id="A0AAV1SKB0"/>
<dbReference type="Pfam" id="PF00240">
    <property type="entry name" value="ubiquitin"/>
    <property type="match status" value="1"/>
</dbReference>
<gene>
    <name evidence="2" type="ORF">DCAF_LOCUS23629</name>
</gene>
<dbReference type="EMBL" id="CAWUPB010001184">
    <property type="protein sequence ID" value="CAK7350991.1"/>
    <property type="molecule type" value="Genomic_DNA"/>
</dbReference>
<dbReference type="GO" id="GO:0031593">
    <property type="term" value="F:polyubiquitin modification-dependent protein binding"/>
    <property type="evidence" value="ECO:0007669"/>
    <property type="project" value="TreeGrafter"/>
</dbReference>
<dbReference type="Gene3D" id="3.10.20.90">
    <property type="entry name" value="Phosphatidylinositol 3-kinase Catalytic Subunit, Chain A, domain 1"/>
    <property type="match status" value="2"/>
</dbReference>
<reference evidence="2 3" key="1">
    <citation type="submission" date="2024-01" db="EMBL/GenBank/DDBJ databases">
        <authorList>
            <person name="Waweru B."/>
        </authorList>
    </citation>
    <scope>NUCLEOTIDE SEQUENCE [LARGE SCALE GENOMIC DNA]</scope>
</reference>
<dbReference type="Pfam" id="PF14560">
    <property type="entry name" value="Ubiquitin_2"/>
    <property type="match status" value="1"/>
</dbReference>
<dbReference type="GO" id="GO:0043161">
    <property type="term" value="P:proteasome-mediated ubiquitin-dependent protein catabolic process"/>
    <property type="evidence" value="ECO:0007669"/>
    <property type="project" value="TreeGrafter"/>
</dbReference>
<dbReference type="PANTHER" id="PTHR10621:SF61">
    <property type="entry name" value="UBIQUITIN FAMILY PROTEIN"/>
    <property type="match status" value="1"/>
</dbReference>
<dbReference type="SMART" id="SM00213">
    <property type="entry name" value="UBQ"/>
    <property type="match status" value="2"/>
</dbReference>
<keyword evidence="3" id="KW-1185">Reference proteome</keyword>
<comment type="caution">
    <text evidence="2">The sequence shown here is derived from an EMBL/GenBank/DDBJ whole genome shotgun (WGS) entry which is preliminary data.</text>
</comment>
<proteinExistence type="predicted"/>
<dbReference type="GO" id="GO:0070628">
    <property type="term" value="F:proteasome binding"/>
    <property type="evidence" value="ECO:0007669"/>
    <property type="project" value="TreeGrafter"/>
</dbReference>
<sequence>MKVKIVIDGRRHPLEVPDDATVLDLKKKVHEIFDISAGKKQEFFFNGLVLQDRRTLESYLVDNESEIELRIYYSVWIISQRNRKEKYQLKVHKNNFVWDLKQNLHVNYGLDITNMRLQIKPNSDLDDRTLLWANDITDGTKIVIAQS</sequence>
<organism evidence="2 3">
    <name type="scientific">Dovyalis caffra</name>
    <dbReference type="NCBI Taxonomy" id="77055"/>
    <lineage>
        <taxon>Eukaryota</taxon>
        <taxon>Viridiplantae</taxon>
        <taxon>Streptophyta</taxon>
        <taxon>Embryophyta</taxon>
        <taxon>Tracheophyta</taxon>
        <taxon>Spermatophyta</taxon>
        <taxon>Magnoliopsida</taxon>
        <taxon>eudicotyledons</taxon>
        <taxon>Gunneridae</taxon>
        <taxon>Pentapetalae</taxon>
        <taxon>rosids</taxon>
        <taxon>fabids</taxon>
        <taxon>Malpighiales</taxon>
        <taxon>Salicaceae</taxon>
        <taxon>Flacourtieae</taxon>
        <taxon>Dovyalis</taxon>
    </lineage>
</organism>
<evidence type="ECO:0000259" key="1">
    <source>
        <dbReference type="PROSITE" id="PS50053"/>
    </source>
</evidence>
<dbReference type="GO" id="GO:0005829">
    <property type="term" value="C:cytosol"/>
    <property type="evidence" value="ECO:0007669"/>
    <property type="project" value="TreeGrafter"/>
</dbReference>
<dbReference type="PANTHER" id="PTHR10621">
    <property type="entry name" value="UV EXCISION REPAIR PROTEIN RAD23"/>
    <property type="match status" value="1"/>
</dbReference>
<evidence type="ECO:0000313" key="2">
    <source>
        <dbReference type="EMBL" id="CAK7350991.1"/>
    </source>
</evidence>
<dbReference type="GO" id="GO:0005654">
    <property type="term" value="C:nucleoplasm"/>
    <property type="evidence" value="ECO:0007669"/>
    <property type="project" value="TreeGrafter"/>
</dbReference>
<dbReference type="Proteomes" id="UP001314170">
    <property type="component" value="Unassembled WGS sequence"/>
</dbReference>
<dbReference type="PROSITE" id="PS50053">
    <property type="entry name" value="UBIQUITIN_2"/>
    <property type="match status" value="1"/>
</dbReference>
<dbReference type="GO" id="GO:0043130">
    <property type="term" value="F:ubiquitin binding"/>
    <property type="evidence" value="ECO:0007669"/>
    <property type="project" value="TreeGrafter"/>
</dbReference>
<feature type="domain" description="Ubiquitin-like" evidence="1">
    <location>
        <begin position="1"/>
        <end position="69"/>
    </location>
</feature>
<name>A0AAV1SKB0_9ROSI</name>
<protein>
    <recommendedName>
        <fullName evidence="1">Ubiquitin-like domain-containing protein</fullName>
    </recommendedName>
</protein>
<dbReference type="InterPro" id="IPR000626">
    <property type="entry name" value="Ubiquitin-like_dom"/>
</dbReference>
<accession>A0AAV1SKB0</accession>
<dbReference type="CDD" id="cd17039">
    <property type="entry name" value="Ubl_ubiquitin_like"/>
    <property type="match status" value="1"/>
</dbReference>
<dbReference type="InterPro" id="IPR029071">
    <property type="entry name" value="Ubiquitin-like_domsf"/>
</dbReference>
<dbReference type="SUPFAM" id="SSF54236">
    <property type="entry name" value="Ubiquitin-like"/>
    <property type="match status" value="2"/>
</dbReference>